<evidence type="ECO:0000256" key="1">
    <source>
        <dbReference type="ARBA" id="ARBA00006484"/>
    </source>
</evidence>
<gene>
    <name evidence="5" type="ORF">CUN67_29395</name>
</gene>
<geneLocation type="plasmid" evidence="6">
    <name>pne1b</name>
</geneLocation>
<dbReference type="InterPro" id="IPR057326">
    <property type="entry name" value="KR_dom"/>
</dbReference>
<evidence type="ECO:0000256" key="2">
    <source>
        <dbReference type="ARBA" id="ARBA00023002"/>
    </source>
</evidence>
<proteinExistence type="inferred from homology"/>
<feature type="domain" description="Ketoreductase" evidence="4">
    <location>
        <begin position="10"/>
        <end position="195"/>
    </location>
</feature>
<dbReference type="InterPro" id="IPR002347">
    <property type="entry name" value="SDR_fam"/>
</dbReference>
<dbReference type="Gene3D" id="3.40.50.720">
    <property type="entry name" value="NAD(P)-binding Rossmann-like Domain"/>
    <property type="match status" value="1"/>
</dbReference>
<dbReference type="PRINTS" id="PR00081">
    <property type="entry name" value="GDHRDH"/>
</dbReference>
<keyword evidence="2" id="KW-0560">Oxidoreductase</keyword>
<evidence type="ECO:0000256" key="3">
    <source>
        <dbReference type="RuleBase" id="RU000363"/>
    </source>
</evidence>
<dbReference type="PANTHER" id="PTHR43008">
    <property type="entry name" value="BENZIL REDUCTASE"/>
    <property type="match status" value="1"/>
</dbReference>
<dbReference type="PROSITE" id="PS00061">
    <property type="entry name" value="ADH_SHORT"/>
    <property type="match status" value="1"/>
</dbReference>
<dbReference type="RefSeq" id="WP_208719101.1">
    <property type="nucleotide sequence ID" value="NZ_CP024770.1"/>
</dbReference>
<evidence type="ECO:0000313" key="5">
    <source>
        <dbReference type="EMBL" id="QGY33045.1"/>
    </source>
</evidence>
<dbReference type="AlphaFoldDB" id="A0A6B9GHA2"/>
<sequence>MTDSVIAVGRVAVITGAAKGIGAALARRLSREGMRLSLFDRDAVALQALAATLGTECCLVTGDVTSIDDLTRLRDNTRAAFGEIALLINNAGIKEGGGPWDSPDKWRHNLEVNLLSAVTLQHLFVPLMLAMAGTGAVVNLGSKEGITTPPGNAAYSAGKAALKVLTEQLAHELLQATSGRVTAHLLVPGFTWTDMNFPGMNEQADAKPDEAWTSGQVVDYFVEHFTAGDFYIICPDNAVSSELDRKRITWAMQDMVENRPALSRWHPDWQEAFYRWINSTGSQL</sequence>
<comment type="similarity">
    <text evidence="1 3">Belongs to the short-chain dehydrogenases/reductases (SDR) family.</text>
</comment>
<evidence type="ECO:0000259" key="4">
    <source>
        <dbReference type="SMART" id="SM00822"/>
    </source>
</evidence>
<dbReference type="Pfam" id="PF00106">
    <property type="entry name" value="adh_short"/>
    <property type="match status" value="1"/>
</dbReference>
<dbReference type="PRINTS" id="PR00080">
    <property type="entry name" value="SDRFAMILY"/>
</dbReference>
<dbReference type="CDD" id="cd05233">
    <property type="entry name" value="SDR_c"/>
    <property type="match status" value="1"/>
</dbReference>
<dbReference type="SMART" id="SM00822">
    <property type="entry name" value="PKS_KR"/>
    <property type="match status" value="1"/>
</dbReference>
<protein>
    <submittedName>
        <fullName evidence="5">Oxidoreductase</fullName>
    </submittedName>
</protein>
<dbReference type="SUPFAM" id="SSF51735">
    <property type="entry name" value="NAD(P)-binding Rossmann-fold domains"/>
    <property type="match status" value="1"/>
</dbReference>
<evidence type="ECO:0000313" key="6">
    <source>
        <dbReference type="Proteomes" id="UP000502005"/>
    </source>
</evidence>
<dbReference type="EMBL" id="CP024770">
    <property type="protein sequence ID" value="QGY33045.1"/>
    <property type="molecule type" value="Genomic_DNA"/>
</dbReference>
<dbReference type="PANTHER" id="PTHR43008:SF7">
    <property type="entry name" value="SHORT CHAIN DEHYDROGENASE_REDUCTASE (AFU_ORTHOLOGUE AFUA_2G00830)"/>
    <property type="match status" value="1"/>
</dbReference>
<accession>A0A6B9GHA2</accession>
<dbReference type="Proteomes" id="UP000502005">
    <property type="component" value="Plasmid pNE1B"/>
</dbReference>
<keyword evidence="5" id="KW-0614">Plasmid</keyword>
<organism evidence="5 6">
    <name type="scientific">Pantoea cypripedii</name>
    <name type="common">Pectobacterium cypripedii</name>
    <name type="synonym">Erwinia cypripedii</name>
    <dbReference type="NCBI Taxonomy" id="55209"/>
    <lineage>
        <taxon>Bacteria</taxon>
        <taxon>Pseudomonadati</taxon>
        <taxon>Pseudomonadota</taxon>
        <taxon>Gammaproteobacteria</taxon>
        <taxon>Enterobacterales</taxon>
        <taxon>Erwiniaceae</taxon>
        <taxon>Pantoea</taxon>
    </lineage>
</organism>
<name>A0A6B9GHA2_PANCY</name>
<reference evidence="5 6" key="1">
    <citation type="submission" date="2017-11" db="EMBL/GenBank/DDBJ databases">
        <title>Genome sequence of Pantoea cypripedii NE1.</title>
        <authorList>
            <person name="Nascimento F.X."/>
        </authorList>
    </citation>
    <scope>NUCLEOTIDE SEQUENCE [LARGE SCALE GENOMIC DNA]</scope>
    <source>
        <strain evidence="5 6">NE1</strain>
        <plasmid evidence="6">pne1b</plasmid>
    </source>
</reference>
<dbReference type="InterPro" id="IPR020904">
    <property type="entry name" value="Sc_DH/Rdtase_CS"/>
</dbReference>
<dbReference type="InterPro" id="IPR036291">
    <property type="entry name" value="NAD(P)-bd_dom_sf"/>
</dbReference>
<dbReference type="GO" id="GO:0050664">
    <property type="term" value="F:oxidoreductase activity, acting on NAD(P)H, oxygen as acceptor"/>
    <property type="evidence" value="ECO:0007669"/>
    <property type="project" value="TreeGrafter"/>
</dbReference>